<evidence type="ECO:0000313" key="1">
    <source>
        <dbReference type="EMBL" id="KAH7911661.1"/>
    </source>
</evidence>
<dbReference type="Proteomes" id="UP000790377">
    <property type="component" value="Unassembled WGS sequence"/>
</dbReference>
<evidence type="ECO:0000313" key="2">
    <source>
        <dbReference type="Proteomes" id="UP000790377"/>
    </source>
</evidence>
<sequence>MLPANTIVIIRARWQHVVIEIYFKLHRTVMYFNLRGKTLLLAIMCLAAIWLPVDLVVLALNSICRGLSGALCGRRKRPLDDVESLALSPSSPAPNTELKIHAYEAPAVRWLLEISTDQEVLLTGAQIVPDIAWPVEVDVSEIYAQLGNAFKGCFVSVPGDASLVLVPFAQNHALIFGRALLHLFCSRLYLSNTSTDIPLGDRDYNRSLFDCFACLAKLGEDPSALLLEAMAHTLLGGDLFDGGFFPVPQYDRAWILRLLPHLFAHPHCSIEVKRLAITEIIRCVVSHPPPQQLLADCSLVVAIMLGMPVVRKDLVNFDNSAPADMFLRNFLRSAPPSVSEISGHTNCSCTGCRLETLCPSITAVLERRQVYPGTCESTTGTSIRTTKRAVETCAGRSPSRCYTLRHLLRQFLPIGPMEPNLPGPSCPIHH</sequence>
<gene>
    <name evidence="1" type="ORF">BJ138DRAFT_893424</name>
</gene>
<proteinExistence type="predicted"/>
<organism evidence="1 2">
    <name type="scientific">Hygrophoropsis aurantiaca</name>
    <dbReference type="NCBI Taxonomy" id="72124"/>
    <lineage>
        <taxon>Eukaryota</taxon>
        <taxon>Fungi</taxon>
        <taxon>Dikarya</taxon>
        <taxon>Basidiomycota</taxon>
        <taxon>Agaricomycotina</taxon>
        <taxon>Agaricomycetes</taxon>
        <taxon>Agaricomycetidae</taxon>
        <taxon>Boletales</taxon>
        <taxon>Coniophorineae</taxon>
        <taxon>Hygrophoropsidaceae</taxon>
        <taxon>Hygrophoropsis</taxon>
    </lineage>
</organism>
<reference evidence="1" key="1">
    <citation type="journal article" date="2021" name="New Phytol.">
        <title>Evolutionary innovations through gain and loss of genes in the ectomycorrhizal Boletales.</title>
        <authorList>
            <person name="Wu G."/>
            <person name="Miyauchi S."/>
            <person name="Morin E."/>
            <person name="Kuo A."/>
            <person name="Drula E."/>
            <person name="Varga T."/>
            <person name="Kohler A."/>
            <person name="Feng B."/>
            <person name="Cao Y."/>
            <person name="Lipzen A."/>
            <person name="Daum C."/>
            <person name="Hundley H."/>
            <person name="Pangilinan J."/>
            <person name="Johnson J."/>
            <person name="Barry K."/>
            <person name="LaButti K."/>
            <person name="Ng V."/>
            <person name="Ahrendt S."/>
            <person name="Min B."/>
            <person name="Choi I.G."/>
            <person name="Park H."/>
            <person name="Plett J.M."/>
            <person name="Magnuson J."/>
            <person name="Spatafora J.W."/>
            <person name="Nagy L.G."/>
            <person name="Henrissat B."/>
            <person name="Grigoriev I.V."/>
            <person name="Yang Z.L."/>
            <person name="Xu J."/>
            <person name="Martin F.M."/>
        </authorList>
    </citation>
    <scope>NUCLEOTIDE SEQUENCE</scope>
    <source>
        <strain evidence="1">ATCC 28755</strain>
    </source>
</reference>
<keyword evidence="2" id="KW-1185">Reference proteome</keyword>
<name>A0ACB8ADT5_9AGAM</name>
<protein>
    <submittedName>
        <fullName evidence="1">Uncharacterized protein</fullName>
    </submittedName>
</protein>
<comment type="caution">
    <text evidence="1">The sequence shown here is derived from an EMBL/GenBank/DDBJ whole genome shotgun (WGS) entry which is preliminary data.</text>
</comment>
<dbReference type="EMBL" id="MU267671">
    <property type="protein sequence ID" value="KAH7911661.1"/>
    <property type="molecule type" value="Genomic_DNA"/>
</dbReference>
<accession>A0ACB8ADT5</accession>